<dbReference type="Gene3D" id="1.10.1520.10">
    <property type="entry name" value="Ribonuclease III domain"/>
    <property type="match status" value="1"/>
</dbReference>
<dbReference type="EMBL" id="BARU01012194">
    <property type="protein sequence ID" value="GAH38214.1"/>
    <property type="molecule type" value="Genomic_DNA"/>
</dbReference>
<dbReference type="Pfam" id="PF00636">
    <property type="entry name" value="Ribonuclease_3"/>
    <property type="match status" value="1"/>
</dbReference>
<sequence length="135" mass="15138">LKSFLSRKSNAILTEDEFAELGASGDAGNVLALVGDAVLDLAIVQTLWDSSIATVGKLTEERTKIVSNEHLAKVSDEWHLFDYRLSRLKEPTKKESKIETIVHEKATLVEAIYGVIYLEFGFEEIVRLVPMIKYL</sequence>
<organism evidence="2">
    <name type="scientific">marine sediment metagenome</name>
    <dbReference type="NCBI Taxonomy" id="412755"/>
    <lineage>
        <taxon>unclassified sequences</taxon>
        <taxon>metagenomes</taxon>
        <taxon>ecological metagenomes</taxon>
    </lineage>
</organism>
<name>X1G9G0_9ZZZZ</name>
<dbReference type="InterPro" id="IPR036389">
    <property type="entry name" value="RNase_III_sf"/>
</dbReference>
<dbReference type="GO" id="GO:0004525">
    <property type="term" value="F:ribonuclease III activity"/>
    <property type="evidence" value="ECO:0007669"/>
    <property type="project" value="InterPro"/>
</dbReference>
<dbReference type="PROSITE" id="PS50142">
    <property type="entry name" value="RNASE_3_2"/>
    <property type="match status" value="1"/>
</dbReference>
<dbReference type="AlphaFoldDB" id="X1G9G0"/>
<dbReference type="SMART" id="SM00535">
    <property type="entry name" value="RIBOc"/>
    <property type="match status" value="1"/>
</dbReference>
<dbReference type="GO" id="GO:0006396">
    <property type="term" value="P:RNA processing"/>
    <property type="evidence" value="ECO:0007669"/>
    <property type="project" value="InterPro"/>
</dbReference>
<reference evidence="2" key="1">
    <citation type="journal article" date="2014" name="Front. Microbiol.">
        <title>High frequency of phylogenetically diverse reductive dehalogenase-homologous genes in deep subseafloor sedimentary metagenomes.</title>
        <authorList>
            <person name="Kawai M."/>
            <person name="Futagami T."/>
            <person name="Toyoda A."/>
            <person name="Takaki Y."/>
            <person name="Nishi S."/>
            <person name="Hori S."/>
            <person name="Arai W."/>
            <person name="Tsubouchi T."/>
            <person name="Morono Y."/>
            <person name="Uchiyama I."/>
            <person name="Ito T."/>
            <person name="Fujiyama A."/>
            <person name="Inagaki F."/>
            <person name="Takami H."/>
        </authorList>
    </citation>
    <scope>NUCLEOTIDE SEQUENCE</scope>
    <source>
        <strain evidence="2">Expedition CK06-06</strain>
    </source>
</reference>
<gene>
    <name evidence="2" type="ORF">S03H2_22599</name>
</gene>
<feature type="non-terminal residue" evidence="2">
    <location>
        <position position="1"/>
    </location>
</feature>
<accession>X1G9G0</accession>
<evidence type="ECO:0000259" key="1">
    <source>
        <dbReference type="PROSITE" id="PS50142"/>
    </source>
</evidence>
<protein>
    <recommendedName>
        <fullName evidence="1">RNase III domain-containing protein</fullName>
    </recommendedName>
</protein>
<evidence type="ECO:0000313" key="2">
    <source>
        <dbReference type="EMBL" id="GAH38214.1"/>
    </source>
</evidence>
<proteinExistence type="predicted"/>
<dbReference type="CDD" id="cd00593">
    <property type="entry name" value="RIBOc"/>
    <property type="match status" value="1"/>
</dbReference>
<dbReference type="SUPFAM" id="SSF69065">
    <property type="entry name" value="RNase III domain-like"/>
    <property type="match status" value="1"/>
</dbReference>
<comment type="caution">
    <text evidence="2">The sequence shown here is derived from an EMBL/GenBank/DDBJ whole genome shotgun (WGS) entry which is preliminary data.</text>
</comment>
<dbReference type="InterPro" id="IPR000999">
    <property type="entry name" value="RNase_III_dom"/>
</dbReference>
<feature type="domain" description="RNase III" evidence="1">
    <location>
        <begin position="31"/>
        <end position="121"/>
    </location>
</feature>